<evidence type="ECO:0000313" key="2">
    <source>
        <dbReference type="Proteomes" id="UP000606786"/>
    </source>
</evidence>
<proteinExistence type="predicted"/>
<sequence>MEIKVLNAYKNKKKSITASSAQEAYKMIELTLSKQPSVNIKLQFNKKRDYGNIGNHPVHLPAARGYMLKVQAFFSNDSSSSKKFRLKKLLSTGKTTGNASLLLDTQIVDTDSRMEPN</sequence>
<evidence type="ECO:0000313" key="1">
    <source>
        <dbReference type="EMBL" id="CAD7013899.1"/>
    </source>
</evidence>
<dbReference type="Proteomes" id="UP000606786">
    <property type="component" value="Unassembled WGS sequence"/>
</dbReference>
<organism evidence="1 2">
    <name type="scientific">Ceratitis capitata</name>
    <name type="common">Mediterranean fruit fly</name>
    <name type="synonym">Tephritis capitata</name>
    <dbReference type="NCBI Taxonomy" id="7213"/>
    <lineage>
        <taxon>Eukaryota</taxon>
        <taxon>Metazoa</taxon>
        <taxon>Ecdysozoa</taxon>
        <taxon>Arthropoda</taxon>
        <taxon>Hexapoda</taxon>
        <taxon>Insecta</taxon>
        <taxon>Pterygota</taxon>
        <taxon>Neoptera</taxon>
        <taxon>Endopterygota</taxon>
        <taxon>Diptera</taxon>
        <taxon>Brachycera</taxon>
        <taxon>Muscomorpha</taxon>
        <taxon>Tephritoidea</taxon>
        <taxon>Tephritidae</taxon>
        <taxon>Ceratitis</taxon>
        <taxon>Ceratitis</taxon>
    </lineage>
</organism>
<protein>
    <submittedName>
        <fullName evidence="1">(Mediterranean fruit fly) hypothetical protein</fullName>
    </submittedName>
</protein>
<name>A0A811VI21_CERCA</name>
<keyword evidence="2" id="KW-1185">Reference proteome</keyword>
<reference evidence="1" key="1">
    <citation type="submission" date="2020-11" db="EMBL/GenBank/DDBJ databases">
        <authorList>
            <person name="Whitehead M."/>
        </authorList>
    </citation>
    <scope>NUCLEOTIDE SEQUENCE</scope>
    <source>
        <strain evidence="1">EGII</strain>
    </source>
</reference>
<comment type="caution">
    <text evidence="1">The sequence shown here is derived from an EMBL/GenBank/DDBJ whole genome shotgun (WGS) entry which is preliminary data.</text>
</comment>
<accession>A0A811VI21</accession>
<dbReference type="AlphaFoldDB" id="A0A811VI21"/>
<dbReference type="EMBL" id="CAJHJT010000056">
    <property type="protein sequence ID" value="CAD7013899.1"/>
    <property type="molecule type" value="Genomic_DNA"/>
</dbReference>
<gene>
    <name evidence="1" type="ORF">CCAP1982_LOCUS21914</name>
</gene>